<comment type="caution">
    <text evidence="3">The sequence shown here is derived from an EMBL/GenBank/DDBJ whole genome shotgun (WGS) entry which is preliminary data.</text>
</comment>
<organism evidence="3 4">
    <name type="scientific">Clarias magur</name>
    <name type="common">Asian catfish</name>
    <name type="synonym">Macropteronotus magur</name>
    <dbReference type="NCBI Taxonomy" id="1594786"/>
    <lineage>
        <taxon>Eukaryota</taxon>
        <taxon>Metazoa</taxon>
        <taxon>Chordata</taxon>
        <taxon>Craniata</taxon>
        <taxon>Vertebrata</taxon>
        <taxon>Euteleostomi</taxon>
        <taxon>Actinopterygii</taxon>
        <taxon>Neopterygii</taxon>
        <taxon>Teleostei</taxon>
        <taxon>Ostariophysi</taxon>
        <taxon>Siluriformes</taxon>
        <taxon>Clariidae</taxon>
        <taxon>Clarias</taxon>
    </lineage>
</organism>
<reference evidence="3" key="1">
    <citation type="submission" date="2020-07" db="EMBL/GenBank/DDBJ databases">
        <title>Clarias magur genome sequencing, assembly and annotation.</title>
        <authorList>
            <person name="Kushwaha B."/>
            <person name="Kumar R."/>
            <person name="Das P."/>
            <person name="Joshi C.G."/>
            <person name="Kumar D."/>
            <person name="Nagpure N.S."/>
            <person name="Pandey M."/>
            <person name="Agarwal S."/>
            <person name="Srivastava S."/>
            <person name="Singh M."/>
            <person name="Sahoo L."/>
            <person name="Jayasankar P."/>
            <person name="Meher P.K."/>
            <person name="Koringa P.G."/>
            <person name="Iquebal M.A."/>
            <person name="Das S.P."/>
            <person name="Bit A."/>
            <person name="Patnaik S."/>
            <person name="Patel N."/>
            <person name="Shah T.M."/>
            <person name="Hinsu A."/>
            <person name="Jena J.K."/>
        </authorList>
    </citation>
    <scope>NUCLEOTIDE SEQUENCE</scope>
    <source>
        <strain evidence="3">CIFAMagur01</strain>
        <tissue evidence="3">Testis</tissue>
    </source>
</reference>
<dbReference type="PANTHER" id="PTHR46449">
    <property type="entry name" value="ZGC:158260"/>
    <property type="match status" value="1"/>
</dbReference>
<evidence type="ECO:0000256" key="2">
    <source>
        <dbReference type="SAM" id="MobiDB-lite"/>
    </source>
</evidence>
<comment type="similarity">
    <text evidence="1">Belongs to the FAM47 family.</text>
</comment>
<dbReference type="Pfam" id="PF14642">
    <property type="entry name" value="FAM47"/>
    <property type="match status" value="1"/>
</dbReference>
<protein>
    <submittedName>
        <fullName evidence="3">Protein FAM47A-like isoform X1</fullName>
    </submittedName>
</protein>
<dbReference type="InterPro" id="IPR032743">
    <property type="entry name" value="FAM47"/>
</dbReference>
<dbReference type="PANTHER" id="PTHR46449:SF5">
    <property type="entry name" value="FAMILY WITH SEQUENCE SIMILARITY 47 MEMBER E"/>
    <property type="match status" value="1"/>
</dbReference>
<dbReference type="GO" id="GO:0000785">
    <property type="term" value="C:chromatin"/>
    <property type="evidence" value="ECO:0007669"/>
    <property type="project" value="TreeGrafter"/>
</dbReference>
<sequence>MVVHMVHVQYKERLRTKCLKDGVQKLQLSGALNGHRWRFLTVGLDDFRDGYPVPKAGTFTQPQRGTEAAIFGLSPKLEKSTKRRFTKEQACFSKQNCLRQARRQFVDAVEQSLSAHPLALYPHLGSGMAPELFEDVLSVLDPAMHVRTETPVAKQDQCRKENLRPCEGLNKEASLELTTELSNSPVSRKDEVQTPISRNPYKLREAKEIDAKKDGCRKISDKSLHSSSPGEEINKVTKLFCDWVASLGEETNDITESTILNMFASSCEKKPVITFQDVGTNEKTEELSKDYSQNLQLKDTELNKVCPPSKKMTYGAWYLNPKTWKQRPANEPLRDPSVTEDSKLEQQSTEKDEELKQTHGAQAFRQFVITKGLRVPR</sequence>
<evidence type="ECO:0000313" key="4">
    <source>
        <dbReference type="Proteomes" id="UP000727407"/>
    </source>
</evidence>
<dbReference type="Proteomes" id="UP000727407">
    <property type="component" value="Unassembled WGS sequence"/>
</dbReference>
<accession>A0A8J4USZ8</accession>
<evidence type="ECO:0000313" key="3">
    <source>
        <dbReference type="EMBL" id="KAF5906627.1"/>
    </source>
</evidence>
<feature type="non-terminal residue" evidence="3">
    <location>
        <position position="1"/>
    </location>
</feature>
<keyword evidence="4" id="KW-1185">Reference proteome</keyword>
<dbReference type="OrthoDB" id="6755972at2759"/>
<name>A0A8J4USZ8_CLAMG</name>
<dbReference type="EMBL" id="QNUK01000030">
    <property type="protein sequence ID" value="KAF5906627.1"/>
    <property type="molecule type" value="Genomic_DNA"/>
</dbReference>
<feature type="region of interest" description="Disordered" evidence="2">
    <location>
        <begin position="326"/>
        <end position="359"/>
    </location>
</feature>
<dbReference type="GO" id="GO:0045815">
    <property type="term" value="P:transcription initiation-coupled chromatin remodeling"/>
    <property type="evidence" value="ECO:0007669"/>
    <property type="project" value="TreeGrafter"/>
</dbReference>
<dbReference type="AlphaFoldDB" id="A0A8J4USZ8"/>
<gene>
    <name evidence="3" type="ORF">DAT39_003620</name>
</gene>
<feature type="compositionally biased region" description="Basic and acidic residues" evidence="2">
    <location>
        <begin position="340"/>
        <end position="357"/>
    </location>
</feature>
<evidence type="ECO:0000256" key="1">
    <source>
        <dbReference type="ARBA" id="ARBA00005277"/>
    </source>
</evidence>
<proteinExistence type="inferred from homology"/>